<evidence type="ECO:0000256" key="2">
    <source>
        <dbReference type="ARBA" id="ARBA00022737"/>
    </source>
</evidence>
<feature type="coiled-coil region" evidence="3">
    <location>
        <begin position="423"/>
        <end position="453"/>
    </location>
</feature>
<dbReference type="InterPro" id="IPR050216">
    <property type="entry name" value="LRR_domain-containing"/>
</dbReference>
<dbReference type="InterPro" id="IPR032675">
    <property type="entry name" value="LRR_dom_sf"/>
</dbReference>
<dbReference type="EMBL" id="CAJNOK010008575">
    <property type="protein sequence ID" value="CAF1067246.1"/>
    <property type="molecule type" value="Genomic_DNA"/>
</dbReference>
<evidence type="ECO:0000256" key="4">
    <source>
        <dbReference type="SAM" id="MobiDB-lite"/>
    </source>
</evidence>
<dbReference type="PANTHER" id="PTHR48051:SF1">
    <property type="entry name" value="RAS SUPPRESSOR PROTEIN 1"/>
    <property type="match status" value="1"/>
</dbReference>
<sequence length="473" mass="54621">MTNDLKPVSIVITTTSDNYKSKNGLIIADNNNSRSDSSLPVLEKTNDDKEEETHKEHNLLNDKMKIIDSSVTNQITENIGDVQLSTSNNNTSGQNDLLIEQKQDSRTPLPLLHNNDTSKEGINQFIETAHSQGYNCLDLTKKSIIEFPSKLLEFNTLQYLYLEGNELKTLPENLFVQLVALKWLDLRNNHLHNVPHKGLEKHTALRYLLLGGNMIRILPSELGKVKTLSALNLDGNPLEFPPWDVVKQGLKAIQIFLREDHIRRSKLEHKELDSDDENYDQERDINLVNDVWASDDDDAGGNQPTLTPAAKSQVSKILLRNSKSEIGHYSPLTSLQSCIKYERVNYQETIKNTPFGTDPNYLDIMNKEQQKFVEDAVKFESKRVRSPETALREEDERRQRDRQIQERIRQITDKMLQRRTQPKGNVFEEKRQAELELKELRKLENEVKKRRAQIDYRLKPYTGDVKSKKKLQV</sequence>
<dbReference type="EMBL" id="CAJOBA010008589">
    <property type="protein sequence ID" value="CAF3832123.1"/>
    <property type="molecule type" value="Genomic_DNA"/>
</dbReference>
<name>A0A8S2DW06_9BILA</name>
<reference evidence="5" key="1">
    <citation type="submission" date="2021-02" db="EMBL/GenBank/DDBJ databases">
        <authorList>
            <person name="Nowell W R."/>
        </authorList>
    </citation>
    <scope>NUCLEOTIDE SEQUENCE</scope>
</reference>
<keyword evidence="3" id="KW-0175">Coiled coil</keyword>
<evidence type="ECO:0008006" key="8">
    <source>
        <dbReference type="Google" id="ProtNLM"/>
    </source>
</evidence>
<dbReference type="InterPro" id="IPR003591">
    <property type="entry name" value="Leu-rich_rpt_typical-subtyp"/>
</dbReference>
<evidence type="ECO:0000256" key="3">
    <source>
        <dbReference type="SAM" id="Coils"/>
    </source>
</evidence>
<dbReference type="Pfam" id="PF13855">
    <property type="entry name" value="LRR_8"/>
    <property type="match status" value="1"/>
</dbReference>
<gene>
    <name evidence="5" type="ORF">OVA965_LOCUS17718</name>
    <name evidence="6" type="ORF">TMI583_LOCUS17729</name>
</gene>
<evidence type="ECO:0000313" key="7">
    <source>
        <dbReference type="Proteomes" id="UP000677228"/>
    </source>
</evidence>
<evidence type="ECO:0000313" key="6">
    <source>
        <dbReference type="EMBL" id="CAF3832123.1"/>
    </source>
</evidence>
<dbReference type="AlphaFoldDB" id="A0A8S2DW06"/>
<dbReference type="Proteomes" id="UP000677228">
    <property type="component" value="Unassembled WGS sequence"/>
</dbReference>
<keyword evidence="1" id="KW-0433">Leucine-rich repeat</keyword>
<dbReference type="SMART" id="SM00369">
    <property type="entry name" value="LRR_TYP"/>
    <property type="match status" value="3"/>
</dbReference>
<dbReference type="Proteomes" id="UP000682733">
    <property type="component" value="Unassembled WGS sequence"/>
</dbReference>
<dbReference type="InterPro" id="IPR001611">
    <property type="entry name" value="Leu-rich_rpt"/>
</dbReference>
<feature type="compositionally biased region" description="Polar residues" evidence="4">
    <location>
        <begin position="29"/>
        <end position="38"/>
    </location>
</feature>
<dbReference type="Gene3D" id="3.80.10.10">
    <property type="entry name" value="Ribonuclease Inhibitor"/>
    <property type="match status" value="1"/>
</dbReference>
<proteinExistence type="predicted"/>
<accession>A0A8S2DW06</accession>
<evidence type="ECO:0000256" key="1">
    <source>
        <dbReference type="ARBA" id="ARBA00022614"/>
    </source>
</evidence>
<feature type="region of interest" description="Disordered" evidence="4">
    <location>
        <begin position="383"/>
        <end position="403"/>
    </location>
</feature>
<organism evidence="5 7">
    <name type="scientific">Didymodactylos carnosus</name>
    <dbReference type="NCBI Taxonomy" id="1234261"/>
    <lineage>
        <taxon>Eukaryota</taxon>
        <taxon>Metazoa</taxon>
        <taxon>Spiralia</taxon>
        <taxon>Gnathifera</taxon>
        <taxon>Rotifera</taxon>
        <taxon>Eurotatoria</taxon>
        <taxon>Bdelloidea</taxon>
        <taxon>Philodinida</taxon>
        <taxon>Philodinidae</taxon>
        <taxon>Didymodactylos</taxon>
    </lineage>
</organism>
<comment type="caution">
    <text evidence="5">The sequence shown here is derived from an EMBL/GenBank/DDBJ whole genome shotgun (WGS) entry which is preliminary data.</text>
</comment>
<protein>
    <recommendedName>
        <fullName evidence="8">Leucine-rich repeat-containing protein 27</fullName>
    </recommendedName>
</protein>
<dbReference type="PANTHER" id="PTHR48051">
    <property type="match status" value="1"/>
</dbReference>
<keyword evidence="2" id="KW-0677">Repeat</keyword>
<feature type="region of interest" description="Disordered" evidence="4">
    <location>
        <begin position="26"/>
        <end position="56"/>
    </location>
</feature>
<dbReference type="SUPFAM" id="SSF52058">
    <property type="entry name" value="L domain-like"/>
    <property type="match status" value="1"/>
</dbReference>
<feature type="compositionally biased region" description="Basic and acidic residues" evidence="4">
    <location>
        <begin position="44"/>
        <end position="56"/>
    </location>
</feature>
<evidence type="ECO:0000313" key="5">
    <source>
        <dbReference type="EMBL" id="CAF1067246.1"/>
    </source>
</evidence>
<dbReference type="GO" id="GO:0005737">
    <property type="term" value="C:cytoplasm"/>
    <property type="evidence" value="ECO:0007669"/>
    <property type="project" value="TreeGrafter"/>
</dbReference>